<feature type="transmembrane region" description="Helical" evidence="1">
    <location>
        <begin position="149"/>
        <end position="169"/>
    </location>
</feature>
<dbReference type="AlphaFoldDB" id="A0A814S4L5"/>
<sequence>MSTERNLATKLQNFIAKLRLSNNNKLPEHEFSYIRSLILDTPTSKHIEMISPEILPRLEYLRSSTYLILADHIIQQHINLKYLKLNLYGYWILEKLDSFLAYIPNIKIFNLSSSFVFYNRSYLIIVILYNWIIYLSNMSTRLESLPNELLIDIFIYFDILNLYNSFWGLNRRFNKLVCSLKNISLIIKENNFLSIELFAHQIIRLKIETSQSIDLSQFINLNSLELCRANQNQLEQIRSDIMPNLIYLTISTPFHISLPLELIKEIFSNGFRFLHYAYLSRLDTFENFSKFQSFSLRTLYITCTNSNIIPLILQACPNLISFHIKFFGQNRHILPPSSSTYNHLLEEFFLDDPYHKLSFDTIHILFRFIPNVKYLFLQFLCRVPFINLIESILNRLEQLNRFECDILESPNNHMVNIEIIQQMNECFQYLQCSEKDNGYRVFFTE</sequence>
<evidence type="ECO:0000256" key="1">
    <source>
        <dbReference type="SAM" id="Phobius"/>
    </source>
</evidence>
<keyword evidence="1" id="KW-0812">Transmembrane</keyword>
<keyword evidence="1" id="KW-0472">Membrane</keyword>
<organism evidence="3 4">
    <name type="scientific">Rotaria sordida</name>
    <dbReference type="NCBI Taxonomy" id="392033"/>
    <lineage>
        <taxon>Eukaryota</taxon>
        <taxon>Metazoa</taxon>
        <taxon>Spiralia</taxon>
        <taxon>Gnathifera</taxon>
        <taxon>Rotifera</taxon>
        <taxon>Eurotatoria</taxon>
        <taxon>Bdelloidea</taxon>
        <taxon>Philodinida</taxon>
        <taxon>Philodinidae</taxon>
        <taxon>Rotaria</taxon>
    </lineage>
</organism>
<dbReference type="Proteomes" id="UP000663882">
    <property type="component" value="Unassembled WGS sequence"/>
</dbReference>
<evidence type="ECO:0000313" key="4">
    <source>
        <dbReference type="Proteomes" id="UP000663882"/>
    </source>
</evidence>
<protein>
    <recommendedName>
        <fullName evidence="2">F-box domain-containing protein</fullName>
    </recommendedName>
</protein>
<name>A0A814S4L5_9BILA</name>
<feature type="transmembrane region" description="Helical" evidence="1">
    <location>
        <begin position="117"/>
        <end position="137"/>
    </location>
</feature>
<evidence type="ECO:0000259" key="2">
    <source>
        <dbReference type="PROSITE" id="PS50181"/>
    </source>
</evidence>
<feature type="domain" description="F-box" evidence="2">
    <location>
        <begin position="139"/>
        <end position="190"/>
    </location>
</feature>
<dbReference type="PROSITE" id="PS50181">
    <property type="entry name" value="FBOX"/>
    <property type="match status" value="1"/>
</dbReference>
<dbReference type="OrthoDB" id="10035697at2759"/>
<dbReference type="InterPro" id="IPR001810">
    <property type="entry name" value="F-box_dom"/>
</dbReference>
<dbReference type="EMBL" id="CAJNOO010001369">
    <property type="protein sequence ID" value="CAF1142549.1"/>
    <property type="molecule type" value="Genomic_DNA"/>
</dbReference>
<comment type="caution">
    <text evidence="3">The sequence shown here is derived from an EMBL/GenBank/DDBJ whole genome shotgun (WGS) entry which is preliminary data.</text>
</comment>
<reference evidence="3" key="1">
    <citation type="submission" date="2021-02" db="EMBL/GenBank/DDBJ databases">
        <authorList>
            <person name="Nowell W R."/>
        </authorList>
    </citation>
    <scope>NUCLEOTIDE SEQUENCE</scope>
</reference>
<evidence type="ECO:0000313" key="3">
    <source>
        <dbReference type="EMBL" id="CAF1142549.1"/>
    </source>
</evidence>
<accession>A0A814S4L5</accession>
<gene>
    <name evidence="3" type="ORF">RFH988_LOCUS21466</name>
</gene>
<proteinExistence type="predicted"/>
<keyword evidence="1" id="KW-1133">Transmembrane helix</keyword>